<dbReference type="PANTHER" id="PTHR34109">
    <property type="entry name" value="BNAUNNG04460D PROTEIN-RELATED"/>
    <property type="match status" value="1"/>
</dbReference>
<dbReference type="InterPro" id="IPR029068">
    <property type="entry name" value="Glyas_Bleomycin-R_OHBP_Dase"/>
</dbReference>
<accession>A0A9W6IKT9</accession>
<keyword evidence="3" id="KW-1185">Reference proteome</keyword>
<evidence type="ECO:0000313" key="2">
    <source>
        <dbReference type="EMBL" id="GLK50940.1"/>
    </source>
</evidence>
<dbReference type="CDD" id="cd07246">
    <property type="entry name" value="VOC_like"/>
    <property type="match status" value="1"/>
</dbReference>
<dbReference type="SUPFAM" id="SSF54593">
    <property type="entry name" value="Glyoxalase/Bleomycin resistance protein/Dihydroxybiphenyl dioxygenase"/>
    <property type="match status" value="1"/>
</dbReference>
<feature type="domain" description="VOC" evidence="1">
    <location>
        <begin position="12"/>
        <end position="139"/>
    </location>
</feature>
<gene>
    <name evidence="2" type="ORF">GCM10017621_04480</name>
</gene>
<dbReference type="RefSeq" id="WP_271185332.1">
    <property type="nucleotide sequence ID" value="NZ_BSFE01000001.1"/>
</dbReference>
<dbReference type="EMBL" id="BSFE01000001">
    <property type="protein sequence ID" value="GLK50940.1"/>
    <property type="molecule type" value="Genomic_DNA"/>
</dbReference>
<sequence length="146" mass="16110">MSDRPEQAVSPEMRLVPYLSVHDGAAALDFYTRAFGAETVERYDFGGKLGHATVRINGGILMLADEFPDPDEQIGNVSPKTLANRTTSTINLNVDDADAWFERAVAAGATAIRSCRDEFFGRHGKLRDPFGHVWSLVTLKPQSDER</sequence>
<dbReference type="PANTHER" id="PTHR34109:SF1">
    <property type="entry name" value="VOC DOMAIN-CONTAINING PROTEIN"/>
    <property type="match status" value="1"/>
</dbReference>
<evidence type="ECO:0000259" key="1">
    <source>
        <dbReference type="PROSITE" id="PS51819"/>
    </source>
</evidence>
<organism evidence="2 3">
    <name type="scientific">Maricaulis virginensis</name>
    <dbReference type="NCBI Taxonomy" id="144022"/>
    <lineage>
        <taxon>Bacteria</taxon>
        <taxon>Pseudomonadati</taxon>
        <taxon>Pseudomonadota</taxon>
        <taxon>Alphaproteobacteria</taxon>
        <taxon>Maricaulales</taxon>
        <taxon>Maricaulaceae</taxon>
        <taxon>Maricaulis</taxon>
    </lineage>
</organism>
<dbReference type="Gene3D" id="3.30.720.110">
    <property type="match status" value="1"/>
</dbReference>
<comment type="caution">
    <text evidence="2">The sequence shown here is derived from an EMBL/GenBank/DDBJ whole genome shotgun (WGS) entry which is preliminary data.</text>
</comment>
<dbReference type="PROSITE" id="PS51819">
    <property type="entry name" value="VOC"/>
    <property type="match status" value="1"/>
</dbReference>
<name>A0A9W6IKT9_9PROT</name>
<dbReference type="InterPro" id="IPR004360">
    <property type="entry name" value="Glyas_Fos-R_dOase_dom"/>
</dbReference>
<proteinExistence type="predicted"/>
<dbReference type="Proteomes" id="UP001143486">
    <property type="component" value="Unassembled WGS sequence"/>
</dbReference>
<reference evidence="2" key="1">
    <citation type="journal article" date="2014" name="Int. J. Syst. Evol. Microbiol.">
        <title>Complete genome sequence of Corynebacterium casei LMG S-19264T (=DSM 44701T), isolated from a smear-ripened cheese.</title>
        <authorList>
            <consortium name="US DOE Joint Genome Institute (JGI-PGF)"/>
            <person name="Walter F."/>
            <person name="Albersmeier A."/>
            <person name="Kalinowski J."/>
            <person name="Ruckert C."/>
        </authorList>
    </citation>
    <scope>NUCLEOTIDE SEQUENCE</scope>
    <source>
        <strain evidence="2">VKM B-1513</strain>
    </source>
</reference>
<dbReference type="InterPro" id="IPR037523">
    <property type="entry name" value="VOC_core"/>
</dbReference>
<dbReference type="AlphaFoldDB" id="A0A9W6IKT9"/>
<dbReference type="Gene3D" id="3.30.720.120">
    <property type="match status" value="1"/>
</dbReference>
<dbReference type="Pfam" id="PF00903">
    <property type="entry name" value="Glyoxalase"/>
    <property type="match status" value="1"/>
</dbReference>
<protein>
    <submittedName>
        <fullName evidence="2">Glyoxalase/bleomycin resistance protein</fullName>
    </submittedName>
</protein>
<evidence type="ECO:0000313" key="3">
    <source>
        <dbReference type="Proteomes" id="UP001143486"/>
    </source>
</evidence>
<reference evidence="2" key="2">
    <citation type="submission" date="2023-01" db="EMBL/GenBank/DDBJ databases">
        <authorList>
            <person name="Sun Q."/>
            <person name="Evtushenko L."/>
        </authorList>
    </citation>
    <scope>NUCLEOTIDE SEQUENCE</scope>
    <source>
        <strain evidence="2">VKM B-1513</strain>
    </source>
</reference>